<organism evidence="3 4">
    <name type="scientific">Cyclospora cayetanensis</name>
    <dbReference type="NCBI Taxonomy" id="88456"/>
    <lineage>
        <taxon>Eukaryota</taxon>
        <taxon>Sar</taxon>
        <taxon>Alveolata</taxon>
        <taxon>Apicomplexa</taxon>
        <taxon>Conoidasida</taxon>
        <taxon>Coccidia</taxon>
        <taxon>Eucoccidiorida</taxon>
        <taxon>Eimeriorina</taxon>
        <taxon>Eimeriidae</taxon>
        <taxon>Cyclospora</taxon>
    </lineage>
</organism>
<dbReference type="PANTHER" id="PTHR46652">
    <property type="entry name" value="LEUCINE-RICH REPEAT AND IQ DOMAIN-CONTAINING PROTEIN 1-RELATED"/>
    <property type="match status" value="1"/>
</dbReference>
<evidence type="ECO:0000256" key="2">
    <source>
        <dbReference type="ARBA" id="ARBA00022737"/>
    </source>
</evidence>
<dbReference type="Proteomes" id="UP000515125">
    <property type="component" value="Unplaced"/>
</dbReference>
<sequence length="358" mass="39038">MGFCCKQMQATDVHACTFLETSIARNRTREATEYSFFECIQNAPVPVDDLCTYWLLPAPKTATISKAIWKTDARSIGALKPDLVQKGSSCVQPLVRAIKALARGRTGALSALKTYFRMPPAPNEQSAAFLKDGLSQLQKIPSDGRLCCVSLSLSSRGLSQLLLVCDFSKLLCLDVSNNKLECLYPVRLAANLVHLNARNNLLKSAAELSANTKLQTADLRNNHIEELGDWQFNGRLRVLLLGGNRLASLATGNLSSNSLLRELDIGGNNISSLEPLPYLKCLDTLNASNNLLTNLQGIQGAPNVVVLHAELAAAEAFGDLLYARRRVWESLIPEEPFVDRRLVKLVGAGEAISPATKH</sequence>
<dbReference type="PROSITE" id="PS51450">
    <property type="entry name" value="LRR"/>
    <property type="match status" value="1"/>
</dbReference>
<dbReference type="SUPFAM" id="SSF52058">
    <property type="entry name" value="L domain-like"/>
    <property type="match status" value="1"/>
</dbReference>
<dbReference type="RefSeq" id="XP_026192627.1">
    <property type="nucleotide sequence ID" value="XM_026336842.1"/>
</dbReference>
<proteinExistence type="predicted"/>
<reference evidence="4" key="1">
    <citation type="submission" date="2025-08" db="UniProtKB">
        <authorList>
            <consortium name="RefSeq"/>
        </authorList>
    </citation>
    <scope>IDENTIFICATION</scope>
</reference>
<dbReference type="InterPro" id="IPR050836">
    <property type="entry name" value="SDS22/Internalin_LRR"/>
</dbReference>
<keyword evidence="1" id="KW-0433">Leucine-rich repeat</keyword>
<evidence type="ECO:0000313" key="4">
    <source>
        <dbReference type="RefSeq" id="XP_026192627.1"/>
    </source>
</evidence>
<dbReference type="GeneID" id="34617809"/>
<accession>A0A6P6RZ30</accession>
<keyword evidence="2" id="KW-0677">Repeat</keyword>
<name>A0A6P6RZ30_9EIME</name>
<dbReference type="InterPro" id="IPR032675">
    <property type="entry name" value="LRR_dom_sf"/>
</dbReference>
<dbReference type="Gene3D" id="3.80.10.10">
    <property type="entry name" value="Ribonuclease Inhibitor"/>
    <property type="match status" value="1"/>
</dbReference>
<dbReference type="InterPro" id="IPR001611">
    <property type="entry name" value="Leu-rich_rpt"/>
</dbReference>
<gene>
    <name evidence="4" type="primary">LOC34617809</name>
</gene>
<keyword evidence="3" id="KW-1185">Reference proteome</keyword>
<protein>
    <submittedName>
        <fullName evidence="4">Uncharacterized protein LOC34617809</fullName>
    </submittedName>
</protein>
<evidence type="ECO:0000313" key="3">
    <source>
        <dbReference type="Proteomes" id="UP000515125"/>
    </source>
</evidence>
<dbReference type="PANTHER" id="PTHR46652:SF3">
    <property type="entry name" value="LEUCINE-RICH REPEAT-CONTAINING PROTEIN 9"/>
    <property type="match status" value="1"/>
</dbReference>
<dbReference type="OrthoDB" id="6334211at2759"/>
<dbReference type="AlphaFoldDB" id="A0A6P6RZ30"/>
<evidence type="ECO:0000256" key="1">
    <source>
        <dbReference type="ARBA" id="ARBA00022614"/>
    </source>
</evidence>